<name>A0A1U8B8M4_NELNU</name>
<proteinExistence type="predicted"/>
<evidence type="ECO:0000256" key="1">
    <source>
        <dbReference type="SAM" id="MobiDB-lite"/>
    </source>
</evidence>
<dbReference type="eggNOG" id="ENOG502S15Q">
    <property type="taxonomic scope" value="Eukaryota"/>
</dbReference>
<dbReference type="PANTHER" id="PTHR37187">
    <property type="entry name" value="EXPRESSED PROTEIN"/>
    <property type="match status" value="1"/>
</dbReference>
<feature type="compositionally biased region" description="Low complexity" evidence="1">
    <location>
        <begin position="143"/>
        <end position="152"/>
    </location>
</feature>
<dbReference type="RefSeq" id="XP_019055163.1">
    <property type="nucleotide sequence ID" value="XM_019199618.1"/>
</dbReference>
<organism evidence="2 3">
    <name type="scientific">Nelumbo nucifera</name>
    <name type="common">Sacred lotus</name>
    <dbReference type="NCBI Taxonomy" id="4432"/>
    <lineage>
        <taxon>Eukaryota</taxon>
        <taxon>Viridiplantae</taxon>
        <taxon>Streptophyta</taxon>
        <taxon>Embryophyta</taxon>
        <taxon>Tracheophyta</taxon>
        <taxon>Spermatophyta</taxon>
        <taxon>Magnoliopsida</taxon>
        <taxon>Proteales</taxon>
        <taxon>Nelumbonaceae</taxon>
        <taxon>Nelumbo</taxon>
    </lineage>
</organism>
<evidence type="ECO:0000313" key="3">
    <source>
        <dbReference type="RefSeq" id="XP_010272655.1"/>
    </source>
</evidence>
<dbReference type="KEGG" id="nnu:104608386"/>
<dbReference type="RefSeq" id="XP_010272655.1">
    <property type="nucleotide sequence ID" value="XM_010274353.2"/>
</dbReference>
<accession>A0A1U8B8M4</accession>
<dbReference type="STRING" id="4432.A0A1U8B8M4"/>
<dbReference type="Proteomes" id="UP000189703">
    <property type="component" value="Unplaced"/>
</dbReference>
<evidence type="ECO:0000313" key="4">
    <source>
        <dbReference type="RefSeq" id="XP_019055163.1"/>
    </source>
</evidence>
<feature type="region of interest" description="Disordered" evidence="1">
    <location>
        <begin position="222"/>
        <end position="306"/>
    </location>
</feature>
<feature type="compositionally biased region" description="Polar residues" evidence="1">
    <location>
        <begin position="21"/>
        <end position="31"/>
    </location>
</feature>
<dbReference type="AlphaFoldDB" id="A0A1U8B8M4"/>
<feature type="compositionally biased region" description="Basic and acidic residues" evidence="1">
    <location>
        <begin position="97"/>
        <end position="119"/>
    </location>
</feature>
<feature type="compositionally biased region" description="Basic residues" evidence="1">
    <location>
        <begin position="1"/>
        <end position="17"/>
    </location>
</feature>
<dbReference type="OrthoDB" id="1930727at2759"/>
<evidence type="ECO:0000313" key="2">
    <source>
        <dbReference type="Proteomes" id="UP000189703"/>
    </source>
</evidence>
<protein>
    <submittedName>
        <fullName evidence="3 4">Transcriptional regulator ATRX homolog isoform X1</fullName>
    </submittedName>
</protein>
<dbReference type="OMA" id="TMVENPQ"/>
<feature type="region of interest" description="Disordered" evidence="1">
    <location>
        <begin position="1"/>
        <end position="185"/>
    </location>
</feature>
<dbReference type="PANTHER" id="PTHR37187:SF7">
    <property type="entry name" value="EXPRESSED PROTEIN"/>
    <property type="match status" value="1"/>
</dbReference>
<feature type="compositionally biased region" description="Basic and acidic residues" evidence="1">
    <location>
        <begin position="173"/>
        <end position="182"/>
    </location>
</feature>
<feature type="compositionally biased region" description="Basic and acidic residues" evidence="1">
    <location>
        <begin position="129"/>
        <end position="141"/>
    </location>
</feature>
<keyword evidence="2" id="KW-1185">Reference proteome</keyword>
<dbReference type="GeneID" id="104608386"/>
<feature type="compositionally biased region" description="Low complexity" evidence="1">
    <location>
        <begin position="71"/>
        <end position="82"/>
    </location>
</feature>
<sequence length="322" mass="34341">MPSGPKKRKAAKKKKKERAANTQSTTSSQGNGDLKTHYEKESDSGDVSSPTSQDHHHPLEEEEEEEKKDSAAAAVGGSVMADTKSIEGPLNGGSSEGESKQKVEVEEVVEVVREFKPDEGSEGSSVFIEHVEYAKNSRDDGSSGDAGSSSSSSDDESGNAHVVGEGASVAESGKLEEEKGSIRETVLIIESVQTADALSEEVSQVVEATEVEETEATQVIVSELKVKEEEPPLPSSDRTSGVSGVIDLGLKENESNVLRSPDSPPVESSNVVFSGEHHNEPEVPESLENQQQQEVHPAPPTVRPTSWKCCCGLFEVLMVSSR</sequence>
<reference evidence="3 4" key="1">
    <citation type="submission" date="2025-04" db="UniProtKB">
        <authorList>
            <consortium name="RefSeq"/>
        </authorList>
    </citation>
    <scope>IDENTIFICATION</scope>
</reference>
<gene>
    <name evidence="3 4" type="primary">LOC104608386</name>
</gene>
<feature type="compositionally biased region" description="Basic and acidic residues" evidence="1">
    <location>
        <begin position="34"/>
        <end position="43"/>
    </location>
</feature>